<evidence type="ECO:0000313" key="3">
    <source>
        <dbReference type="Proteomes" id="UP000462362"/>
    </source>
</evidence>
<dbReference type="InterPro" id="IPR027417">
    <property type="entry name" value="P-loop_NTPase"/>
</dbReference>
<dbReference type="Gene3D" id="3.40.50.300">
    <property type="entry name" value="P-loop containing nucleotide triphosphate hydrolases"/>
    <property type="match status" value="1"/>
</dbReference>
<dbReference type="InterPro" id="IPR029492">
    <property type="entry name" value="DUF4435"/>
</dbReference>
<reference evidence="2 3" key="1">
    <citation type="journal article" date="2019" name="Nat. Med.">
        <title>A library of human gut bacterial isolates paired with longitudinal multiomics data enables mechanistic microbiome research.</title>
        <authorList>
            <person name="Poyet M."/>
            <person name="Groussin M."/>
            <person name="Gibbons S.M."/>
            <person name="Avila-Pacheco J."/>
            <person name="Jiang X."/>
            <person name="Kearney S.M."/>
            <person name="Perrotta A.R."/>
            <person name="Berdy B."/>
            <person name="Zhao S."/>
            <person name="Lieberman T.D."/>
            <person name="Swanson P.K."/>
            <person name="Smith M."/>
            <person name="Roesemann S."/>
            <person name="Alexander J.E."/>
            <person name="Rich S.A."/>
            <person name="Livny J."/>
            <person name="Vlamakis H."/>
            <person name="Clish C."/>
            <person name="Bullock K."/>
            <person name="Deik A."/>
            <person name="Scott J."/>
            <person name="Pierce K.A."/>
            <person name="Xavier R.J."/>
            <person name="Alm E.J."/>
        </authorList>
    </citation>
    <scope>NUCLEOTIDE SEQUENCE [LARGE SCALE GENOMIC DNA]</scope>
    <source>
        <strain evidence="2 3">BIOML-A2</strain>
    </source>
</reference>
<dbReference type="InterPro" id="IPR051396">
    <property type="entry name" value="Bact_Antivir_Def_Nuclease"/>
</dbReference>
<protein>
    <submittedName>
        <fullName evidence="2">AAA family ATPase</fullName>
    </submittedName>
</protein>
<evidence type="ECO:0000259" key="1">
    <source>
        <dbReference type="Pfam" id="PF14491"/>
    </source>
</evidence>
<evidence type="ECO:0000313" key="2">
    <source>
        <dbReference type="EMBL" id="MTU44142.1"/>
    </source>
</evidence>
<dbReference type="PANTHER" id="PTHR43581">
    <property type="entry name" value="ATP/GTP PHOSPHATASE"/>
    <property type="match status" value="1"/>
</dbReference>
<name>A0A6I3SBX7_9BURK</name>
<gene>
    <name evidence="2" type="ORF">GMD42_11145</name>
</gene>
<dbReference type="EMBL" id="WNCL01000048">
    <property type="protein sequence ID" value="MTU44142.1"/>
    <property type="molecule type" value="Genomic_DNA"/>
</dbReference>
<feature type="domain" description="DUF4435" evidence="1">
    <location>
        <begin position="398"/>
        <end position="539"/>
    </location>
</feature>
<proteinExistence type="predicted"/>
<organism evidence="2 3">
    <name type="scientific">Parasutterella excrementihominis</name>
    <dbReference type="NCBI Taxonomy" id="487175"/>
    <lineage>
        <taxon>Bacteria</taxon>
        <taxon>Pseudomonadati</taxon>
        <taxon>Pseudomonadota</taxon>
        <taxon>Betaproteobacteria</taxon>
        <taxon>Burkholderiales</taxon>
        <taxon>Sutterellaceae</taxon>
        <taxon>Parasutterella</taxon>
    </lineage>
</organism>
<dbReference type="RefSeq" id="WP_155168297.1">
    <property type="nucleotide sequence ID" value="NZ_CATXDL010000002.1"/>
</dbReference>
<dbReference type="AlphaFoldDB" id="A0A6I3SBX7"/>
<dbReference type="SUPFAM" id="SSF52540">
    <property type="entry name" value="P-loop containing nucleoside triphosphate hydrolases"/>
    <property type="match status" value="1"/>
</dbReference>
<dbReference type="Pfam" id="PF14491">
    <property type="entry name" value="DUF4435"/>
    <property type="match status" value="1"/>
</dbReference>
<sequence length="644" mass="73483">MSDLKKALNQALSQLSILLEAADEKSGNLSPEEKNWQNGTVGDIKKTKSWLEEILVDSKLFEKNISFQKFVVAVLKNLDLNTVLYFLNYPRSRSVYSACGNRFKGVLQLEESYKVMRDLDFGDRNTVVVGANGCGKTSLATQLQQIVHKNLGIVIPAQRVLLIPNIKNIPSKTTADAIYETFDRSIPNYKKNFSIDNPTRYHSYEEAIGSEFTFLLTQLFSEKIANYFKLEDEFNANPKDPGKFASFFNSKANEVIGIWESLFPGLILKLKETGSLRVRRKTTIEYDGNSLSEGEKEALYLIGRVLLAPKNSLIIVDEPEAHLHKSVVCALWDKLEQKREDCVFFYFTHDIDFAVTRDAKKIWIKSFEYPNHWDFRFLSDDTIPEDLYLELLGSKRKVLFCEGKKQSFDYKLYSALFPDFFVVPVENCSKVRAYTRAMNSGGLANVQALGIIDRDLLTEEDVSELIKENIYVLGVSEIENVFLLSELLKPFASAQGDNIDFEAMQTELLNKIAEKKEEMLQQARCFYATQIFSKTEFKRRCSDSEILQSLNDRTEKGILILTKLVRDLDLKLSDAVNKRDYATAVEVAFDKGLITTVQRFFYSSSADYLRAKLINFLKRDRGVAEKVIERIGLGGILCELEKSK</sequence>
<dbReference type="PANTHER" id="PTHR43581:SF2">
    <property type="entry name" value="EXCINUCLEASE ATPASE SUBUNIT"/>
    <property type="match status" value="1"/>
</dbReference>
<dbReference type="Proteomes" id="UP000462362">
    <property type="component" value="Unassembled WGS sequence"/>
</dbReference>
<accession>A0A6I3SBX7</accession>
<comment type="caution">
    <text evidence="2">The sequence shown here is derived from an EMBL/GenBank/DDBJ whole genome shotgun (WGS) entry which is preliminary data.</text>
</comment>